<reference evidence="3 4" key="1">
    <citation type="journal article" date="2012" name="Genome Biol.">
        <title>Genome and low-iron response of an oceanic diatom adapted to chronic iron limitation.</title>
        <authorList>
            <person name="Lommer M."/>
            <person name="Specht M."/>
            <person name="Roy A.S."/>
            <person name="Kraemer L."/>
            <person name="Andreson R."/>
            <person name="Gutowska M.A."/>
            <person name="Wolf J."/>
            <person name="Bergner S.V."/>
            <person name="Schilhabel M.B."/>
            <person name="Klostermeier U.C."/>
            <person name="Beiko R.G."/>
            <person name="Rosenstiel P."/>
            <person name="Hippler M."/>
            <person name="Laroche J."/>
        </authorList>
    </citation>
    <scope>NUCLEOTIDE SEQUENCE [LARGE SCALE GENOMIC DNA]</scope>
    <source>
        <strain evidence="3 4">CCMP1005</strain>
    </source>
</reference>
<keyword evidence="1" id="KW-0433">Leucine-rich repeat</keyword>
<evidence type="ECO:0000256" key="1">
    <source>
        <dbReference type="ARBA" id="ARBA00022614"/>
    </source>
</evidence>
<evidence type="ECO:0000313" key="4">
    <source>
        <dbReference type="Proteomes" id="UP000266841"/>
    </source>
</evidence>
<dbReference type="Gene3D" id="3.80.10.10">
    <property type="entry name" value="Ribonuclease Inhibitor"/>
    <property type="match status" value="1"/>
</dbReference>
<dbReference type="InterPro" id="IPR032675">
    <property type="entry name" value="LRR_dom_sf"/>
</dbReference>
<comment type="caution">
    <text evidence="3">The sequence shown here is derived from an EMBL/GenBank/DDBJ whole genome shotgun (WGS) entry which is preliminary data.</text>
</comment>
<dbReference type="InterPro" id="IPR025875">
    <property type="entry name" value="Leu-rich_rpt_4"/>
</dbReference>
<dbReference type="Pfam" id="PF12799">
    <property type="entry name" value="LRR_4"/>
    <property type="match status" value="1"/>
</dbReference>
<protein>
    <submittedName>
        <fullName evidence="3">Uncharacterized protein</fullName>
    </submittedName>
</protein>
<evidence type="ECO:0000313" key="3">
    <source>
        <dbReference type="EMBL" id="EJK47122.1"/>
    </source>
</evidence>
<dbReference type="AlphaFoldDB" id="K0RKA3"/>
<gene>
    <name evidence="3" type="ORF">THAOC_34187</name>
</gene>
<keyword evidence="4" id="KW-1185">Reference proteome</keyword>
<dbReference type="Proteomes" id="UP000266841">
    <property type="component" value="Unassembled WGS sequence"/>
</dbReference>
<keyword evidence="2" id="KW-0677">Repeat</keyword>
<name>K0RKA3_THAOC</name>
<dbReference type="SUPFAM" id="SSF52047">
    <property type="entry name" value="RNI-like"/>
    <property type="match status" value="1"/>
</dbReference>
<evidence type="ECO:0000256" key="2">
    <source>
        <dbReference type="ARBA" id="ARBA00022737"/>
    </source>
</evidence>
<organism evidence="3 4">
    <name type="scientific">Thalassiosira oceanica</name>
    <name type="common">Marine diatom</name>
    <dbReference type="NCBI Taxonomy" id="159749"/>
    <lineage>
        <taxon>Eukaryota</taxon>
        <taxon>Sar</taxon>
        <taxon>Stramenopiles</taxon>
        <taxon>Ochrophyta</taxon>
        <taxon>Bacillariophyta</taxon>
        <taxon>Coscinodiscophyceae</taxon>
        <taxon>Thalassiosirophycidae</taxon>
        <taxon>Thalassiosirales</taxon>
        <taxon>Thalassiosiraceae</taxon>
        <taxon>Thalassiosira</taxon>
    </lineage>
</organism>
<dbReference type="EMBL" id="AGNL01047334">
    <property type="protein sequence ID" value="EJK47122.1"/>
    <property type="molecule type" value="Genomic_DNA"/>
</dbReference>
<proteinExistence type="predicted"/>
<sequence>MHKRRYSPRRGGRGGWTTLPWLLRRRVMNSGLPPSTSTLGDLHPRRGFRVAPVYLSVAALAAWSRGRRTGMEALLSTLLPERGSPPTLLHIACVQLWVLLFPCQFTFCGIFCGIERQDVKTKLRARKSTARTEALKMAEHDAEEFRLAFEGRPCEGEADRIRTNDPALKFLWLQPELSLTLSDGQSLIDSIGNRIKTLSTVSAIDATILTNAPKLKDLWLNLGSESLRLIVRTLNGSSIEVLALRNSDIGDISAIGCNLPNLKCLRLSTSGITSVPPLHGFPELTSLVLNGNKIDKEGFARLNAHLASDSVDCVF</sequence>
<accession>K0RKA3</accession>